<dbReference type="InterPro" id="IPR017871">
    <property type="entry name" value="ABC_transporter-like_CS"/>
</dbReference>
<keyword evidence="4 9" id="KW-0812">Transmembrane</keyword>
<feature type="domain" description="ABC transporter" evidence="10">
    <location>
        <begin position="31"/>
        <end position="269"/>
    </location>
</feature>
<gene>
    <name evidence="11" type="ORF">HCN44_005199</name>
</gene>
<evidence type="ECO:0000256" key="5">
    <source>
        <dbReference type="ARBA" id="ARBA00022741"/>
    </source>
</evidence>
<evidence type="ECO:0000256" key="7">
    <source>
        <dbReference type="ARBA" id="ARBA00022989"/>
    </source>
</evidence>
<evidence type="ECO:0000313" key="12">
    <source>
        <dbReference type="Proteomes" id="UP000639338"/>
    </source>
</evidence>
<dbReference type="Pfam" id="PF19055">
    <property type="entry name" value="ABC2_membrane_7"/>
    <property type="match status" value="1"/>
</dbReference>
<dbReference type="CDD" id="cd03213">
    <property type="entry name" value="ABCG_EPDR"/>
    <property type="match status" value="1"/>
</dbReference>
<keyword evidence="5" id="KW-0547">Nucleotide-binding</keyword>
<dbReference type="SUPFAM" id="SSF52540">
    <property type="entry name" value="P-loop containing nucleoside triphosphate hydrolases"/>
    <property type="match status" value="1"/>
</dbReference>
<organism evidence="11 12">
    <name type="scientific">Aphidius gifuensis</name>
    <name type="common">Parasitoid wasp</name>
    <dbReference type="NCBI Taxonomy" id="684658"/>
    <lineage>
        <taxon>Eukaryota</taxon>
        <taxon>Metazoa</taxon>
        <taxon>Ecdysozoa</taxon>
        <taxon>Arthropoda</taxon>
        <taxon>Hexapoda</taxon>
        <taxon>Insecta</taxon>
        <taxon>Pterygota</taxon>
        <taxon>Neoptera</taxon>
        <taxon>Endopterygota</taxon>
        <taxon>Hymenoptera</taxon>
        <taxon>Apocrita</taxon>
        <taxon>Ichneumonoidea</taxon>
        <taxon>Braconidae</taxon>
        <taxon>Aphidiinae</taxon>
        <taxon>Aphidius</taxon>
    </lineage>
</organism>
<dbReference type="InterPro" id="IPR003439">
    <property type="entry name" value="ABC_transporter-like_ATP-bd"/>
</dbReference>
<dbReference type="GO" id="GO:0016887">
    <property type="term" value="F:ATP hydrolysis activity"/>
    <property type="evidence" value="ECO:0007669"/>
    <property type="project" value="InterPro"/>
</dbReference>
<evidence type="ECO:0000313" key="11">
    <source>
        <dbReference type="EMBL" id="KAF7992855.1"/>
    </source>
</evidence>
<dbReference type="GO" id="GO:0005524">
    <property type="term" value="F:ATP binding"/>
    <property type="evidence" value="ECO:0007669"/>
    <property type="project" value="UniProtKB-KW"/>
</dbReference>
<dbReference type="SMART" id="SM00382">
    <property type="entry name" value="AAA"/>
    <property type="match status" value="1"/>
</dbReference>
<keyword evidence="8 9" id="KW-0472">Membrane</keyword>
<protein>
    <recommendedName>
        <fullName evidence="10">ABC transporter domain-containing protein</fullName>
    </recommendedName>
</protein>
<dbReference type="OrthoDB" id="66620at2759"/>
<dbReference type="InterPro" id="IPR003593">
    <property type="entry name" value="AAA+_ATPase"/>
</dbReference>
<evidence type="ECO:0000256" key="8">
    <source>
        <dbReference type="ARBA" id="ARBA00023136"/>
    </source>
</evidence>
<keyword evidence="12" id="KW-1185">Reference proteome</keyword>
<feature type="transmembrane region" description="Helical" evidence="9">
    <location>
        <begin position="575"/>
        <end position="597"/>
    </location>
</feature>
<keyword evidence="6" id="KW-0067">ATP-binding</keyword>
<evidence type="ECO:0000256" key="4">
    <source>
        <dbReference type="ARBA" id="ARBA00022692"/>
    </source>
</evidence>
<dbReference type="InterPro" id="IPR043926">
    <property type="entry name" value="ABCG_dom"/>
</dbReference>
<name>A0A835CU13_APHGI</name>
<dbReference type="InterPro" id="IPR013525">
    <property type="entry name" value="ABC2_TM"/>
</dbReference>
<dbReference type="Proteomes" id="UP000639338">
    <property type="component" value="Unassembled WGS sequence"/>
</dbReference>
<dbReference type="PROSITE" id="PS00211">
    <property type="entry name" value="ABC_TRANSPORTER_1"/>
    <property type="match status" value="1"/>
</dbReference>
<evidence type="ECO:0000256" key="1">
    <source>
        <dbReference type="ARBA" id="ARBA00004141"/>
    </source>
</evidence>
<evidence type="ECO:0000256" key="6">
    <source>
        <dbReference type="ARBA" id="ARBA00022840"/>
    </source>
</evidence>
<proteinExistence type="inferred from homology"/>
<feature type="transmembrane region" description="Helical" evidence="9">
    <location>
        <begin position="421"/>
        <end position="448"/>
    </location>
</feature>
<dbReference type="Pfam" id="PF00005">
    <property type="entry name" value="ABC_tran"/>
    <property type="match status" value="1"/>
</dbReference>
<comment type="similarity">
    <text evidence="2">Belongs to the ABC transporter superfamily. ABCG family. Eye pigment precursor importer (TC 3.A.1.204) subfamily.</text>
</comment>
<keyword evidence="3" id="KW-0813">Transport</keyword>
<feature type="transmembrane region" description="Helical" evidence="9">
    <location>
        <begin position="487"/>
        <end position="509"/>
    </location>
</feature>
<feature type="transmembrane region" description="Helical" evidence="9">
    <location>
        <begin position="380"/>
        <end position="401"/>
    </location>
</feature>
<feature type="transmembrane region" description="Helical" evidence="9">
    <location>
        <begin position="348"/>
        <end position="368"/>
    </location>
</feature>
<dbReference type="InterPro" id="IPR027417">
    <property type="entry name" value="P-loop_NTPase"/>
</dbReference>
<dbReference type="EMBL" id="JACMRX010000003">
    <property type="protein sequence ID" value="KAF7992855.1"/>
    <property type="molecule type" value="Genomic_DNA"/>
</dbReference>
<feature type="transmembrane region" description="Helical" evidence="9">
    <location>
        <begin position="460"/>
        <end position="481"/>
    </location>
</feature>
<dbReference type="PROSITE" id="PS50893">
    <property type="entry name" value="ABC_TRANSPORTER_2"/>
    <property type="match status" value="1"/>
</dbReference>
<evidence type="ECO:0000256" key="9">
    <source>
        <dbReference type="SAM" id="Phobius"/>
    </source>
</evidence>
<dbReference type="PANTHER" id="PTHR48041">
    <property type="entry name" value="ABC TRANSPORTER G FAMILY MEMBER 28"/>
    <property type="match status" value="1"/>
</dbReference>
<evidence type="ECO:0000259" key="10">
    <source>
        <dbReference type="PROSITE" id="PS50893"/>
    </source>
</evidence>
<dbReference type="GO" id="GO:0005886">
    <property type="term" value="C:plasma membrane"/>
    <property type="evidence" value="ECO:0007669"/>
    <property type="project" value="TreeGrafter"/>
</dbReference>
<dbReference type="AlphaFoldDB" id="A0A835CU13"/>
<dbReference type="GO" id="GO:0140359">
    <property type="term" value="F:ABC-type transporter activity"/>
    <property type="evidence" value="ECO:0007669"/>
    <property type="project" value="InterPro"/>
</dbReference>
<evidence type="ECO:0000256" key="3">
    <source>
        <dbReference type="ARBA" id="ARBA00022448"/>
    </source>
</evidence>
<dbReference type="Gene3D" id="3.40.50.300">
    <property type="entry name" value="P-loop containing nucleotide triphosphate hydrolases"/>
    <property type="match status" value="1"/>
</dbReference>
<dbReference type="Pfam" id="PF01061">
    <property type="entry name" value="ABC2_membrane"/>
    <property type="match status" value="1"/>
</dbReference>
<comment type="caution">
    <text evidence="11">The sequence shown here is derived from an EMBL/GenBank/DDBJ whole genome shotgun (WGS) entry which is preliminary data.</text>
</comment>
<dbReference type="FunFam" id="3.40.50.300:FF:001077">
    <property type="entry name" value="Uncharacterized protein, isoform A"/>
    <property type="match status" value="1"/>
</dbReference>
<evidence type="ECO:0000256" key="2">
    <source>
        <dbReference type="ARBA" id="ARBA00005814"/>
    </source>
</evidence>
<reference evidence="11 12" key="1">
    <citation type="submission" date="2020-08" db="EMBL/GenBank/DDBJ databases">
        <title>Aphidius gifuensis genome sequencing and assembly.</title>
        <authorList>
            <person name="Du Z."/>
        </authorList>
    </citation>
    <scope>NUCLEOTIDE SEQUENCE [LARGE SCALE GENOMIC DNA]</scope>
    <source>
        <strain evidence="11">YNYX2018</strain>
        <tissue evidence="11">Adults</tissue>
    </source>
</reference>
<comment type="subcellular location">
    <subcellularLocation>
        <location evidence="1">Membrane</location>
        <topology evidence="1">Multi-pass membrane protein</topology>
    </subcellularLocation>
</comment>
<dbReference type="InterPro" id="IPR050352">
    <property type="entry name" value="ABCG_transporters"/>
</dbReference>
<sequence>MLSLEVQEKEGDDKNPIRYWNYGFEVPKIDIEFTSLTYTVSTGKNSKKMILKGISGQFKCNELTAILGPSGSGKSTLLNILTGYTSHGIGGTIKVNGKVTNMQYFKKMTCYIMQDDLLQPKLTVIEAMNFSADLKLGNSVSYEQKKIIITKILETLRLTNAENTIMERLSGGERKRLAIALELVNNPPVIFLDEPTTGLDELSSVQCINLLRQVAEGGRTVICSIHTPSANIFSKFHHVYVVANGQCAYRGPVNNLVPFLNDVGIECPKHYNPADFVVDIASGEYGTKFIDSMISEVNTKYPITPIQQSLTTIDIETIYKNTIKISWQTQFCTLLKRMMIQLLREKDYLGLKLFLYIFLGFIIGGIYFEIALDGSKTIENLFFCHTTLFYFLTVPMLPIPLRFPIELRIVEREHFNRWYRITPYFLASTVSCVPIYFFLCTIHLSITYIMSSQTLELSRFAMFFTISFVFGLVSETIGYIIGSVFNVATGVFAGAVVISASHVSTIQGLGSTEKLPWYRLLMMYSSPFRWSIEGLISSVYGFEKEDLECPDHIDYCPYRKVVDTMSVGRFEDANYGLDFSVVIVYYIILRALLYYIVRQIFQPNALFRALGARVRIIKNHFNFT</sequence>
<dbReference type="PANTHER" id="PTHR48041:SF15">
    <property type="entry name" value="FI05267P"/>
    <property type="match status" value="1"/>
</dbReference>
<keyword evidence="7 9" id="KW-1133">Transmembrane helix</keyword>
<accession>A0A835CU13</accession>